<dbReference type="STRING" id="131310.A0A0N4ZU74"/>
<evidence type="ECO:0000313" key="2">
    <source>
        <dbReference type="Proteomes" id="UP000038045"/>
    </source>
</evidence>
<dbReference type="Gene3D" id="3.30.710.10">
    <property type="entry name" value="Potassium Channel Kv1.1, Chain A"/>
    <property type="match status" value="1"/>
</dbReference>
<dbReference type="PANTHER" id="PTHR47022">
    <property type="entry name" value="BTB AND MATH DOMAIN-CONTAINING PROTEIN 36-RELATED"/>
    <property type="match status" value="1"/>
</dbReference>
<evidence type="ECO:0000259" key="1">
    <source>
        <dbReference type="PROSITE" id="PS50097"/>
    </source>
</evidence>
<dbReference type="PROSITE" id="PS50097">
    <property type="entry name" value="BTB"/>
    <property type="match status" value="1"/>
</dbReference>
<dbReference type="SMART" id="SM00225">
    <property type="entry name" value="BTB"/>
    <property type="match status" value="1"/>
</dbReference>
<organism evidence="2 3">
    <name type="scientific">Parastrongyloides trichosuri</name>
    <name type="common">Possum-specific nematode worm</name>
    <dbReference type="NCBI Taxonomy" id="131310"/>
    <lineage>
        <taxon>Eukaryota</taxon>
        <taxon>Metazoa</taxon>
        <taxon>Ecdysozoa</taxon>
        <taxon>Nematoda</taxon>
        <taxon>Chromadorea</taxon>
        <taxon>Rhabditida</taxon>
        <taxon>Tylenchina</taxon>
        <taxon>Panagrolaimomorpha</taxon>
        <taxon>Strongyloidoidea</taxon>
        <taxon>Strongyloididae</taxon>
        <taxon>Parastrongyloides</taxon>
    </lineage>
</organism>
<dbReference type="SUPFAM" id="SSF54695">
    <property type="entry name" value="POZ domain"/>
    <property type="match status" value="1"/>
</dbReference>
<sequence length="254" mass="29828">MDDKNVDRISMRYMRDMRRPMNRSLDEEVVLRLFNNLPSNNTNRINSLRNRKRNYPHDHTGFNLYNFDQSITSEFTVATKKNKITYNFKEPGNLGDDTTLNIDGNKIYINKHYLSAFSPVFEKMFFSSFAESKMDEIPLKDVNVNDFIELLNAIYPSQKEVSKNNVKILLQLGDKFNMKFLINKCERFLIETNTVPLPLKLVLSITYSLTKLHIVCLSSFKSISDFKELKRSKEYAEITDTVKLELFEKFMNLP</sequence>
<keyword evidence="2" id="KW-1185">Reference proteome</keyword>
<name>A0A0N4ZU74_PARTI</name>
<dbReference type="InterPro" id="IPR000210">
    <property type="entry name" value="BTB/POZ_dom"/>
</dbReference>
<dbReference type="Pfam" id="PF00651">
    <property type="entry name" value="BTB"/>
    <property type="match status" value="1"/>
</dbReference>
<dbReference type="Proteomes" id="UP000038045">
    <property type="component" value="Unplaced"/>
</dbReference>
<reference evidence="3" key="1">
    <citation type="submission" date="2017-02" db="UniProtKB">
        <authorList>
            <consortium name="WormBaseParasite"/>
        </authorList>
    </citation>
    <scope>IDENTIFICATION</scope>
</reference>
<feature type="domain" description="BTB" evidence="1">
    <location>
        <begin position="96"/>
        <end position="163"/>
    </location>
</feature>
<dbReference type="InterPro" id="IPR011333">
    <property type="entry name" value="SKP1/BTB/POZ_sf"/>
</dbReference>
<evidence type="ECO:0000313" key="3">
    <source>
        <dbReference type="WBParaSite" id="PTRK_0001214000.1"/>
    </source>
</evidence>
<protein>
    <submittedName>
        <fullName evidence="3">BTB domain-containing protein</fullName>
    </submittedName>
</protein>
<dbReference type="AlphaFoldDB" id="A0A0N4ZU74"/>
<accession>A0A0N4ZU74</accession>
<dbReference type="WBParaSite" id="PTRK_0001214000.1">
    <property type="protein sequence ID" value="PTRK_0001214000.1"/>
    <property type="gene ID" value="PTRK_0001214000"/>
</dbReference>
<proteinExistence type="predicted"/>
<dbReference type="PANTHER" id="PTHR47022:SF1">
    <property type="entry name" value="BTB AND MATH DOMAIN-CONTAINING PROTEIN 36-RELATED"/>
    <property type="match status" value="1"/>
</dbReference>
<dbReference type="CDD" id="cd18186">
    <property type="entry name" value="BTB_POZ_ZBTB_KLHL-like"/>
    <property type="match status" value="1"/>
</dbReference>